<dbReference type="AlphaFoldDB" id="A0A813JGC5"/>
<organism evidence="1 2">
    <name type="scientific">Polarella glacialis</name>
    <name type="common">Dinoflagellate</name>
    <dbReference type="NCBI Taxonomy" id="89957"/>
    <lineage>
        <taxon>Eukaryota</taxon>
        <taxon>Sar</taxon>
        <taxon>Alveolata</taxon>
        <taxon>Dinophyceae</taxon>
        <taxon>Suessiales</taxon>
        <taxon>Suessiaceae</taxon>
        <taxon>Polarella</taxon>
    </lineage>
</organism>
<accession>A0A813JGC5</accession>
<protein>
    <recommendedName>
        <fullName evidence="3">Fatty acid hydroxylase domain-containing protein</fullName>
    </recommendedName>
</protein>
<feature type="non-terminal residue" evidence="1">
    <location>
        <position position="100"/>
    </location>
</feature>
<evidence type="ECO:0000313" key="2">
    <source>
        <dbReference type="Proteomes" id="UP000626109"/>
    </source>
</evidence>
<gene>
    <name evidence="1" type="ORF">PGLA2088_LOCUS19802</name>
</gene>
<dbReference type="Proteomes" id="UP000626109">
    <property type="component" value="Unassembled WGS sequence"/>
</dbReference>
<dbReference type="EMBL" id="CAJNNW010025222">
    <property type="protein sequence ID" value="CAE8676294.1"/>
    <property type="molecule type" value="Genomic_DNA"/>
</dbReference>
<comment type="caution">
    <text evidence="1">The sequence shown here is derived from an EMBL/GenBank/DDBJ whole genome shotgun (WGS) entry which is preliminary data.</text>
</comment>
<reference evidence="1" key="1">
    <citation type="submission" date="2021-02" db="EMBL/GenBank/DDBJ databases">
        <authorList>
            <person name="Dougan E. K."/>
            <person name="Rhodes N."/>
            <person name="Thang M."/>
            <person name="Chan C."/>
        </authorList>
    </citation>
    <scope>NUCLEOTIDE SEQUENCE</scope>
</reference>
<proteinExistence type="predicted"/>
<sequence length="100" mass="11288">VNHGLLDGALQVFVNILVQNIAVVGAPKHKLSRFIHNVVVTGLLVESHAGYDGFWSSHRLYPGIFGGARRHNAHHINGKQYYQQFFCYLDDLFFPQKGPE</sequence>
<name>A0A813JGC5_POLGL</name>
<evidence type="ECO:0000313" key="1">
    <source>
        <dbReference type="EMBL" id="CAE8676294.1"/>
    </source>
</evidence>
<evidence type="ECO:0008006" key="3">
    <source>
        <dbReference type="Google" id="ProtNLM"/>
    </source>
</evidence>